<reference evidence="2 3" key="2">
    <citation type="journal article" date="2012" name="Stand. Genomic Sci.">
        <title>Complete Genome Sequence of Clostridium clariflavum DSM 19732.</title>
        <authorList>
            <person name="Izquierdo J.A."/>
            <person name="Goodwin L."/>
            <person name="Davenport K.W."/>
            <person name="Teshima H."/>
            <person name="Bruce D."/>
            <person name="Detter C."/>
            <person name="Tapia R."/>
            <person name="Han S."/>
            <person name="Land M."/>
            <person name="Hauser L."/>
            <person name="Jeffries C.D."/>
            <person name="Han J."/>
            <person name="Pitluck S."/>
            <person name="Nolan M."/>
            <person name="Chen A."/>
            <person name="Huntemann M."/>
            <person name="Mavromatis K."/>
            <person name="Mikhailova N."/>
            <person name="Liolios K."/>
            <person name="Woyke T."/>
            <person name="Lynd L.R."/>
        </authorList>
    </citation>
    <scope>NUCLEOTIDE SEQUENCE [LARGE SCALE GENOMIC DNA]</scope>
    <source>
        <strain evidence="3">DSM 19732 / NBRC 101661 / EBR45</strain>
    </source>
</reference>
<feature type="transmembrane region" description="Helical" evidence="1">
    <location>
        <begin position="430"/>
        <end position="449"/>
    </location>
</feature>
<gene>
    <name evidence="2" type="ordered locus">Clocl_0510</name>
</gene>
<dbReference type="STRING" id="720554.Clocl_0510"/>
<protein>
    <submittedName>
        <fullName evidence="2">Uncharacterized protein</fullName>
    </submittedName>
</protein>
<dbReference type="eggNOG" id="ENOG502Z9PA">
    <property type="taxonomic scope" value="Bacteria"/>
</dbReference>
<proteinExistence type="predicted"/>
<name>G8LT23_ACECE</name>
<keyword evidence="1" id="KW-1133">Transmembrane helix</keyword>
<sequence length="590" mass="68143">MNQDMLAEIKKKETHFWEFWRKFFRGEVNEESLVDEVTQPFWQSTHISKKRLDQKGLLLDLSIYDDGIRGPIDTKSDGSNIIGNSSRNVIAERKIYRDGKLIYRKKDKEISHMHFLKSKIIEDKAKCPNCGHLGRIATFIDGCDYCGSKYVVKDFETKVSGFTLEENTYKKSKSTFFKGLLTLGIVTVLIIALGITSFIILIELLQAGNNGMEAITALLPGMFAFTYVPPLIKSLIILLIIFVFFGMALYLLYMRNIFGEEIVKAVIPNFSAYDFYQNLEYMLRSIHMADDGRQVSSFATFDLGNLVSNYQDIIDCNITRMSFLNAGKNGSRYVIDAMVTLRLLWYDGKRVKDRYEKVKCRLLGTDAILKNYYFALREYKCPNCGGSINIFEGAVCKYCTTELDYSKIGWILSDYQIIKKNYNIYRNIKVAMLAIYIAVLGFQFGMATITNNTFYEVYQITHYSDQIRDIVFKMFPLPEQMEPSLKHISYIDEYMKQLYIYEATWDTCIAYRDYLKKYGFELLSEVEGSSIILYKTFTAKDVEEQALKETQTGQLVDAIRIYFADEEGPMYVQIALEKGMMQVTISVDEI</sequence>
<keyword evidence="1" id="KW-0472">Membrane</keyword>
<evidence type="ECO:0000313" key="3">
    <source>
        <dbReference type="Proteomes" id="UP000005435"/>
    </source>
</evidence>
<evidence type="ECO:0000256" key="1">
    <source>
        <dbReference type="SAM" id="Phobius"/>
    </source>
</evidence>
<dbReference type="KEGG" id="ccl:Clocl_0510"/>
<dbReference type="RefSeq" id="WP_014253859.1">
    <property type="nucleotide sequence ID" value="NC_016627.1"/>
</dbReference>
<feature type="transmembrane region" description="Helical" evidence="1">
    <location>
        <begin position="231"/>
        <end position="253"/>
    </location>
</feature>
<keyword evidence="3" id="KW-1185">Reference proteome</keyword>
<keyword evidence="1" id="KW-0812">Transmembrane</keyword>
<accession>G8LT23</accession>
<dbReference type="Proteomes" id="UP000005435">
    <property type="component" value="Chromosome"/>
</dbReference>
<reference evidence="3" key="1">
    <citation type="submission" date="2011-12" db="EMBL/GenBank/DDBJ databases">
        <title>Complete sequence of Clostridium clariflavum DSM 19732.</title>
        <authorList>
            <consortium name="US DOE Joint Genome Institute"/>
            <person name="Lucas S."/>
            <person name="Han J."/>
            <person name="Lapidus A."/>
            <person name="Cheng J.-F."/>
            <person name="Goodwin L."/>
            <person name="Pitluck S."/>
            <person name="Peters L."/>
            <person name="Teshima H."/>
            <person name="Detter J.C."/>
            <person name="Han C."/>
            <person name="Tapia R."/>
            <person name="Land M."/>
            <person name="Hauser L."/>
            <person name="Kyrpides N."/>
            <person name="Ivanova N."/>
            <person name="Pagani I."/>
            <person name="Kitzmiller T."/>
            <person name="Lynd L."/>
            <person name="Izquierdo J."/>
            <person name="Woyke T."/>
        </authorList>
    </citation>
    <scope>NUCLEOTIDE SEQUENCE [LARGE SCALE GENOMIC DNA]</scope>
    <source>
        <strain evidence="3">DSM 19732 / NBRC 101661 / EBR45</strain>
    </source>
</reference>
<organism evidence="2 3">
    <name type="scientific">Acetivibrio clariflavus (strain DSM 19732 / NBRC 101661 / EBR45)</name>
    <name type="common">Clostridium clariflavum</name>
    <dbReference type="NCBI Taxonomy" id="720554"/>
    <lineage>
        <taxon>Bacteria</taxon>
        <taxon>Bacillati</taxon>
        <taxon>Bacillota</taxon>
        <taxon>Clostridia</taxon>
        <taxon>Eubacteriales</taxon>
        <taxon>Oscillospiraceae</taxon>
        <taxon>Acetivibrio</taxon>
    </lineage>
</organism>
<feature type="transmembrane region" description="Helical" evidence="1">
    <location>
        <begin position="180"/>
        <end position="202"/>
    </location>
</feature>
<dbReference type="EMBL" id="CP003065">
    <property type="protein sequence ID" value="AEV67227.1"/>
    <property type="molecule type" value="Genomic_DNA"/>
</dbReference>
<dbReference type="AlphaFoldDB" id="G8LT23"/>
<evidence type="ECO:0000313" key="2">
    <source>
        <dbReference type="EMBL" id="AEV67227.1"/>
    </source>
</evidence>
<dbReference type="HOGENOM" id="CLU_462100_0_0_9"/>